<dbReference type="EMBL" id="SKCS01000513">
    <property type="protein sequence ID" value="TNN05638.1"/>
    <property type="molecule type" value="Genomic_DNA"/>
</dbReference>
<keyword evidence="2" id="KW-1185">Reference proteome</keyword>
<proteinExistence type="predicted"/>
<evidence type="ECO:0000313" key="1">
    <source>
        <dbReference type="EMBL" id="TNN05638.1"/>
    </source>
</evidence>
<name>A0A4Z2CN75_SCHJA</name>
<feature type="non-terminal residue" evidence="1">
    <location>
        <position position="1"/>
    </location>
</feature>
<dbReference type="Proteomes" id="UP000311919">
    <property type="component" value="Unassembled WGS sequence"/>
</dbReference>
<sequence length="74" mass="8974">GYYDLCHKFKKYSLSDVHQGYLFKVWEVYMERMREACRTSYEGCASRRSMPVSTFISSIYFHIINDFNVIRNVW</sequence>
<reference evidence="1 2" key="1">
    <citation type="submission" date="2019-03" db="EMBL/GenBank/DDBJ databases">
        <title>An improved genome assembly of the fluke Schistosoma japonicum.</title>
        <authorList>
            <person name="Hu W."/>
            <person name="Luo F."/>
            <person name="Yin M."/>
            <person name="Mo X."/>
            <person name="Sun C."/>
            <person name="Wu Q."/>
            <person name="Zhu B."/>
            <person name="Xiang M."/>
            <person name="Wang J."/>
            <person name="Wang Y."/>
            <person name="Zhang T."/>
            <person name="Xu B."/>
            <person name="Zheng H."/>
            <person name="Feng Z."/>
        </authorList>
    </citation>
    <scope>NUCLEOTIDE SEQUENCE [LARGE SCALE GENOMIC DNA]</scope>
    <source>
        <strain evidence="1">HuSjv2</strain>
        <tissue evidence="1">Worms</tissue>
    </source>
</reference>
<comment type="caution">
    <text evidence="1">The sequence shown here is derived from an EMBL/GenBank/DDBJ whole genome shotgun (WGS) entry which is preliminary data.</text>
</comment>
<accession>A0A4Z2CN75</accession>
<evidence type="ECO:0000313" key="2">
    <source>
        <dbReference type="Proteomes" id="UP000311919"/>
    </source>
</evidence>
<protein>
    <submittedName>
        <fullName evidence="1">Uncharacterized protein</fullName>
    </submittedName>
</protein>
<gene>
    <name evidence="1" type="ORF">EWB00_009116</name>
</gene>
<dbReference type="AlphaFoldDB" id="A0A4Z2CN75"/>
<organism evidence="1 2">
    <name type="scientific">Schistosoma japonicum</name>
    <name type="common">Blood fluke</name>
    <dbReference type="NCBI Taxonomy" id="6182"/>
    <lineage>
        <taxon>Eukaryota</taxon>
        <taxon>Metazoa</taxon>
        <taxon>Spiralia</taxon>
        <taxon>Lophotrochozoa</taxon>
        <taxon>Platyhelminthes</taxon>
        <taxon>Trematoda</taxon>
        <taxon>Digenea</taxon>
        <taxon>Strigeidida</taxon>
        <taxon>Schistosomatoidea</taxon>
        <taxon>Schistosomatidae</taxon>
        <taxon>Schistosoma</taxon>
    </lineage>
</organism>